<evidence type="ECO:0008006" key="4">
    <source>
        <dbReference type="Google" id="ProtNLM"/>
    </source>
</evidence>
<name>A0AAN9X6N3_PSOTE</name>
<feature type="transmembrane region" description="Helical" evidence="1">
    <location>
        <begin position="63"/>
        <end position="81"/>
    </location>
</feature>
<dbReference type="AlphaFoldDB" id="A0AAN9X6N3"/>
<proteinExistence type="predicted"/>
<comment type="caution">
    <text evidence="2">The sequence shown here is derived from an EMBL/GenBank/DDBJ whole genome shotgun (WGS) entry which is preliminary data.</text>
</comment>
<keyword evidence="1" id="KW-1133">Transmembrane helix</keyword>
<dbReference type="EMBL" id="JAYMYS010000008">
    <property type="protein sequence ID" value="KAK7385245.1"/>
    <property type="molecule type" value="Genomic_DNA"/>
</dbReference>
<protein>
    <recommendedName>
        <fullName evidence="4">Transmembrane protein</fullName>
    </recommendedName>
</protein>
<dbReference type="Proteomes" id="UP001386955">
    <property type="component" value="Unassembled WGS sequence"/>
</dbReference>
<evidence type="ECO:0000313" key="2">
    <source>
        <dbReference type="EMBL" id="KAK7385245.1"/>
    </source>
</evidence>
<reference evidence="2 3" key="1">
    <citation type="submission" date="2024-01" db="EMBL/GenBank/DDBJ databases">
        <title>The genomes of 5 underutilized Papilionoideae crops provide insights into root nodulation and disease resistanc.</title>
        <authorList>
            <person name="Jiang F."/>
        </authorList>
    </citation>
    <scope>NUCLEOTIDE SEQUENCE [LARGE SCALE GENOMIC DNA]</scope>
    <source>
        <strain evidence="2">DUOXIRENSHENG_FW03</strain>
        <tissue evidence="2">Leaves</tissue>
    </source>
</reference>
<evidence type="ECO:0000313" key="3">
    <source>
        <dbReference type="Proteomes" id="UP001386955"/>
    </source>
</evidence>
<accession>A0AAN9X6N3</accession>
<keyword evidence="1" id="KW-0472">Membrane</keyword>
<sequence>MPRTHVVMILEEKNNKKESVGHNSYVCFSEYPKLTETLYLVSLASLLSISFHTSHYTNKTKPYFLFLTHTLVALLLIHFHIPSPTPNQTRTNSLLFFFSRFSHSPIKPWRLSFKRRRFASLINHCLASRVSHFLFLFPLPSLSLSQSNVHVSSVTLGSGGAFLRTHPLITCAFCLLSLGFSDFPLSFFSALHTQYIAAL</sequence>
<organism evidence="2 3">
    <name type="scientific">Psophocarpus tetragonolobus</name>
    <name type="common">Winged bean</name>
    <name type="synonym">Dolichos tetragonolobus</name>
    <dbReference type="NCBI Taxonomy" id="3891"/>
    <lineage>
        <taxon>Eukaryota</taxon>
        <taxon>Viridiplantae</taxon>
        <taxon>Streptophyta</taxon>
        <taxon>Embryophyta</taxon>
        <taxon>Tracheophyta</taxon>
        <taxon>Spermatophyta</taxon>
        <taxon>Magnoliopsida</taxon>
        <taxon>eudicotyledons</taxon>
        <taxon>Gunneridae</taxon>
        <taxon>Pentapetalae</taxon>
        <taxon>rosids</taxon>
        <taxon>fabids</taxon>
        <taxon>Fabales</taxon>
        <taxon>Fabaceae</taxon>
        <taxon>Papilionoideae</taxon>
        <taxon>50 kb inversion clade</taxon>
        <taxon>NPAAA clade</taxon>
        <taxon>indigoferoid/millettioid clade</taxon>
        <taxon>Phaseoleae</taxon>
        <taxon>Psophocarpus</taxon>
    </lineage>
</organism>
<evidence type="ECO:0000256" key="1">
    <source>
        <dbReference type="SAM" id="Phobius"/>
    </source>
</evidence>
<gene>
    <name evidence="2" type="ORF">VNO78_30959</name>
</gene>
<keyword evidence="3" id="KW-1185">Reference proteome</keyword>
<keyword evidence="1" id="KW-0812">Transmembrane</keyword>